<feature type="compositionally biased region" description="Basic and acidic residues" evidence="1">
    <location>
        <begin position="113"/>
        <end position="131"/>
    </location>
</feature>
<feature type="compositionally biased region" description="Basic and acidic residues" evidence="1">
    <location>
        <begin position="24"/>
        <end position="39"/>
    </location>
</feature>
<sequence length="222" mass="23871">MQSRLPTEDDRAVVTATRQLLVKREDDVLDMRRSRRDGGDADDTTANSHARAPPLSDGEPRGSPIPVWDGPFRNGTGGDVDCLAGKSEDRWLRAGRRPPLRPPSSGNVSASAKRGENLKAPEEDGRKERRPAGLSCGPCGGTESKRASPLGSKEPPPLGAAKRGGDPPRVPPPSEPLPWSAPPGAARCHRRPRRPFRDGSAPARTSRGTPTRGLSQVHRTWD</sequence>
<keyword evidence="3" id="KW-1185">Reference proteome</keyword>
<organism evidence="2 3">
    <name type="scientific">Rhipicephalus sanguineus</name>
    <name type="common">Brown dog tick</name>
    <name type="synonym">Ixodes sanguineus</name>
    <dbReference type="NCBI Taxonomy" id="34632"/>
    <lineage>
        <taxon>Eukaryota</taxon>
        <taxon>Metazoa</taxon>
        <taxon>Ecdysozoa</taxon>
        <taxon>Arthropoda</taxon>
        <taxon>Chelicerata</taxon>
        <taxon>Arachnida</taxon>
        <taxon>Acari</taxon>
        <taxon>Parasitiformes</taxon>
        <taxon>Ixodida</taxon>
        <taxon>Ixodoidea</taxon>
        <taxon>Ixodidae</taxon>
        <taxon>Rhipicephalinae</taxon>
        <taxon>Rhipicephalus</taxon>
        <taxon>Rhipicephalus</taxon>
    </lineage>
</organism>
<proteinExistence type="predicted"/>
<protein>
    <submittedName>
        <fullName evidence="2">Uncharacterized protein</fullName>
    </submittedName>
</protein>
<gene>
    <name evidence="2" type="ORF">HPB52_009732</name>
</gene>
<evidence type="ECO:0000313" key="2">
    <source>
        <dbReference type="EMBL" id="KAH7983178.1"/>
    </source>
</evidence>
<feature type="region of interest" description="Disordered" evidence="1">
    <location>
        <begin position="24"/>
        <end position="222"/>
    </location>
</feature>
<evidence type="ECO:0000313" key="3">
    <source>
        <dbReference type="Proteomes" id="UP000821837"/>
    </source>
</evidence>
<comment type="caution">
    <text evidence="2">The sequence shown here is derived from an EMBL/GenBank/DDBJ whole genome shotgun (WGS) entry which is preliminary data.</text>
</comment>
<accession>A0A9D4T989</accession>
<reference evidence="2" key="1">
    <citation type="journal article" date="2020" name="Cell">
        <title>Large-Scale Comparative Analyses of Tick Genomes Elucidate Their Genetic Diversity and Vector Capacities.</title>
        <authorList>
            <consortium name="Tick Genome and Microbiome Consortium (TIGMIC)"/>
            <person name="Jia N."/>
            <person name="Wang J."/>
            <person name="Shi W."/>
            <person name="Du L."/>
            <person name="Sun Y."/>
            <person name="Zhan W."/>
            <person name="Jiang J.F."/>
            <person name="Wang Q."/>
            <person name="Zhang B."/>
            <person name="Ji P."/>
            <person name="Bell-Sakyi L."/>
            <person name="Cui X.M."/>
            <person name="Yuan T.T."/>
            <person name="Jiang B.G."/>
            <person name="Yang W.F."/>
            <person name="Lam T.T."/>
            <person name="Chang Q.C."/>
            <person name="Ding S.J."/>
            <person name="Wang X.J."/>
            <person name="Zhu J.G."/>
            <person name="Ruan X.D."/>
            <person name="Zhao L."/>
            <person name="Wei J.T."/>
            <person name="Ye R.Z."/>
            <person name="Que T.C."/>
            <person name="Du C.H."/>
            <person name="Zhou Y.H."/>
            <person name="Cheng J.X."/>
            <person name="Dai P.F."/>
            <person name="Guo W.B."/>
            <person name="Han X.H."/>
            <person name="Huang E.J."/>
            <person name="Li L.F."/>
            <person name="Wei W."/>
            <person name="Gao Y.C."/>
            <person name="Liu J.Z."/>
            <person name="Shao H.Z."/>
            <person name="Wang X."/>
            <person name="Wang C.C."/>
            <person name="Yang T.C."/>
            <person name="Huo Q.B."/>
            <person name="Li W."/>
            <person name="Chen H.Y."/>
            <person name="Chen S.E."/>
            <person name="Zhou L.G."/>
            <person name="Ni X.B."/>
            <person name="Tian J.H."/>
            <person name="Sheng Y."/>
            <person name="Liu T."/>
            <person name="Pan Y.S."/>
            <person name="Xia L.Y."/>
            <person name="Li J."/>
            <person name="Zhao F."/>
            <person name="Cao W.C."/>
        </authorList>
    </citation>
    <scope>NUCLEOTIDE SEQUENCE</scope>
    <source>
        <strain evidence="2">Rsan-2018</strain>
    </source>
</reference>
<dbReference type="EMBL" id="JABSTV010001245">
    <property type="protein sequence ID" value="KAH7983178.1"/>
    <property type="molecule type" value="Genomic_DNA"/>
</dbReference>
<dbReference type="Proteomes" id="UP000821837">
    <property type="component" value="Chromosome 1"/>
</dbReference>
<dbReference type="AlphaFoldDB" id="A0A9D4T989"/>
<feature type="compositionally biased region" description="Polar residues" evidence="1">
    <location>
        <begin position="206"/>
        <end position="222"/>
    </location>
</feature>
<feature type="compositionally biased region" description="Pro residues" evidence="1">
    <location>
        <begin position="168"/>
        <end position="181"/>
    </location>
</feature>
<evidence type="ECO:0000256" key="1">
    <source>
        <dbReference type="SAM" id="MobiDB-lite"/>
    </source>
</evidence>
<name>A0A9D4T989_RHISA</name>
<reference evidence="2" key="2">
    <citation type="submission" date="2021-09" db="EMBL/GenBank/DDBJ databases">
        <authorList>
            <person name="Jia N."/>
            <person name="Wang J."/>
            <person name="Shi W."/>
            <person name="Du L."/>
            <person name="Sun Y."/>
            <person name="Zhan W."/>
            <person name="Jiang J."/>
            <person name="Wang Q."/>
            <person name="Zhang B."/>
            <person name="Ji P."/>
            <person name="Sakyi L.B."/>
            <person name="Cui X."/>
            <person name="Yuan T."/>
            <person name="Jiang B."/>
            <person name="Yang W."/>
            <person name="Lam T.T.-Y."/>
            <person name="Chang Q."/>
            <person name="Ding S."/>
            <person name="Wang X."/>
            <person name="Zhu J."/>
            <person name="Ruan X."/>
            <person name="Zhao L."/>
            <person name="Wei J."/>
            <person name="Que T."/>
            <person name="Du C."/>
            <person name="Cheng J."/>
            <person name="Dai P."/>
            <person name="Han X."/>
            <person name="Huang E."/>
            <person name="Gao Y."/>
            <person name="Liu J."/>
            <person name="Shao H."/>
            <person name="Ye R."/>
            <person name="Li L."/>
            <person name="Wei W."/>
            <person name="Wang X."/>
            <person name="Wang C."/>
            <person name="Huo Q."/>
            <person name="Li W."/>
            <person name="Guo W."/>
            <person name="Chen H."/>
            <person name="Chen S."/>
            <person name="Zhou L."/>
            <person name="Zhou L."/>
            <person name="Ni X."/>
            <person name="Tian J."/>
            <person name="Zhou Y."/>
            <person name="Sheng Y."/>
            <person name="Liu T."/>
            <person name="Pan Y."/>
            <person name="Xia L."/>
            <person name="Li J."/>
            <person name="Zhao F."/>
            <person name="Cao W."/>
        </authorList>
    </citation>
    <scope>NUCLEOTIDE SEQUENCE</scope>
    <source>
        <strain evidence="2">Rsan-2018</strain>
        <tissue evidence="2">Larvae</tissue>
    </source>
</reference>